<sequence length="170" mass="17723">MNYVTYGGVTVGLMILVYQVTTWWPGRKQLMKDPVKHAAKLLPFLLSWSYGCLTTLGVAGLIGTASSAVLGLSNWLGDAALLWGVGEQPGQLAARATFTPLSGPGNCVVLILTAGFIAAVKKSGEEQRGQLKRGAWCGITLGTSAGVAGFAAVPLALAANWLADNTYGRI</sequence>
<proteinExistence type="predicted"/>
<keyword evidence="1" id="KW-0472">Membrane</keyword>
<reference evidence="2 3" key="1">
    <citation type="submission" date="2023-07" db="EMBL/GenBank/DDBJ databases">
        <title>Comparative genomics of wheat-associated soil bacteria to identify genetic determinants of phenazine resistance.</title>
        <authorList>
            <person name="Mouncey N."/>
        </authorList>
    </citation>
    <scope>NUCLEOTIDE SEQUENCE [LARGE SCALE GENOMIC DNA]</scope>
    <source>
        <strain evidence="2 3">W2I16</strain>
    </source>
</reference>
<comment type="caution">
    <text evidence="2">The sequence shown here is derived from an EMBL/GenBank/DDBJ whole genome shotgun (WGS) entry which is preliminary data.</text>
</comment>
<feature type="transmembrane region" description="Helical" evidence="1">
    <location>
        <begin position="45"/>
        <end position="72"/>
    </location>
</feature>
<evidence type="ECO:0008006" key="4">
    <source>
        <dbReference type="Google" id="ProtNLM"/>
    </source>
</evidence>
<feature type="transmembrane region" description="Helical" evidence="1">
    <location>
        <begin position="141"/>
        <end position="163"/>
    </location>
</feature>
<gene>
    <name evidence="2" type="ORF">QFZ49_003725</name>
</gene>
<name>A0ABU0RP89_9ACTN</name>
<keyword evidence="1" id="KW-0812">Transmembrane</keyword>
<evidence type="ECO:0000313" key="2">
    <source>
        <dbReference type="EMBL" id="MDQ0933785.1"/>
    </source>
</evidence>
<keyword evidence="1" id="KW-1133">Transmembrane helix</keyword>
<evidence type="ECO:0000256" key="1">
    <source>
        <dbReference type="SAM" id="Phobius"/>
    </source>
</evidence>
<protein>
    <recommendedName>
        <fullName evidence="4">Integral membrane protein</fullName>
    </recommendedName>
</protein>
<feature type="transmembrane region" description="Helical" evidence="1">
    <location>
        <begin position="101"/>
        <end position="120"/>
    </location>
</feature>
<keyword evidence="3" id="KW-1185">Reference proteome</keyword>
<accession>A0ABU0RP89</accession>
<evidence type="ECO:0000313" key="3">
    <source>
        <dbReference type="Proteomes" id="UP001223072"/>
    </source>
</evidence>
<feature type="transmembrane region" description="Helical" evidence="1">
    <location>
        <begin position="6"/>
        <end position="24"/>
    </location>
</feature>
<dbReference type="Proteomes" id="UP001223072">
    <property type="component" value="Unassembled WGS sequence"/>
</dbReference>
<organism evidence="2 3">
    <name type="scientific">Streptomyces turgidiscabies</name>
    <dbReference type="NCBI Taxonomy" id="85558"/>
    <lineage>
        <taxon>Bacteria</taxon>
        <taxon>Bacillati</taxon>
        <taxon>Actinomycetota</taxon>
        <taxon>Actinomycetes</taxon>
        <taxon>Kitasatosporales</taxon>
        <taxon>Streptomycetaceae</taxon>
        <taxon>Streptomyces</taxon>
    </lineage>
</organism>
<dbReference type="EMBL" id="JAUSZS010000004">
    <property type="protein sequence ID" value="MDQ0933785.1"/>
    <property type="molecule type" value="Genomic_DNA"/>
</dbReference>
<dbReference type="RefSeq" id="WP_307627501.1">
    <property type="nucleotide sequence ID" value="NZ_JAUSZS010000004.1"/>
</dbReference>